<accession>A0A2T4J7Q5</accession>
<dbReference type="RefSeq" id="WP_107673669.1">
    <property type="nucleotide sequence ID" value="NZ_PZKE01000010.1"/>
</dbReference>
<dbReference type="Proteomes" id="UP000241362">
    <property type="component" value="Unassembled WGS sequence"/>
</dbReference>
<dbReference type="AlphaFoldDB" id="A0A2T4J7Q5"/>
<evidence type="ECO:0000256" key="1">
    <source>
        <dbReference type="SAM" id="Phobius"/>
    </source>
</evidence>
<protein>
    <submittedName>
        <fullName evidence="2">Uncharacterized protein</fullName>
    </submittedName>
</protein>
<keyword evidence="1" id="KW-1133">Transmembrane helix</keyword>
<gene>
    <name evidence="2" type="ORF">C5F44_11435</name>
</gene>
<sequence>MWSDPNLKEFYGRVERIEKMRRKGYGFEARGTLGRSSTFRREGSVGRLLRSLVVVIAIGFVLKGAILFHVGDETYDRRVGELATGTGFDPLAATLMAADPVTRMIASFLGQVFPA</sequence>
<keyword evidence="1" id="KW-0812">Transmembrane</keyword>
<dbReference type="EMBL" id="PZKE01000010">
    <property type="protein sequence ID" value="PTE13925.1"/>
    <property type="molecule type" value="Genomic_DNA"/>
</dbReference>
<evidence type="ECO:0000313" key="2">
    <source>
        <dbReference type="EMBL" id="PTE13925.1"/>
    </source>
</evidence>
<comment type="caution">
    <text evidence="2">The sequence shown here is derived from an EMBL/GenBank/DDBJ whole genome shotgun (WGS) entry which is preliminary data.</text>
</comment>
<feature type="transmembrane region" description="Helical" evidence="1">
    <location>
        <begin position="48"/>
        <end position="68"/>
    </location>
</feature>
<organism evidence="2 3">
    <name type="scientific">Fuscovulum blasticum DSM 2131</name>
    <dbReference type="NCBI Taxonomy" id="1188250"/>
    <lineage>
        <taxon>Bacteria</taxon>
        <taxon>Pseudomonadati</taxon>
        <taxon>Pseudomonadota</taxon>
        <taxon>Alphaproteobacteria</taxon>
        <taxon>Rhodobacterales</taxon>
        <taxon>Paracoccaceae</taxon>
        <taxon>Pseudogemmobacter</taxon>
    </lineage>
</organism>
<reference evidence="2 3" key="1">
    <citation type="submission" date="2018-03" db="EMBL/GenBank/DDBJ databases">
        <title>Rhodobacter blasticus.</title>
        <authorList>
            <person name="Meyer T.E."/>
            <person name="Miller S."/>
            <person name="Lodha T."/>
            <person name="Gandham S."/>
            <person name="Chintalapati S."/>
            <person name="Chintalapati V.R."/>
        </authorList>
    </citation>
    <scope>NUCLEOTIDE SEQUENCE [LARGE SCALE GENOMIC DNA]</scope>
    <source>
        <strain evidence="2 3">DSM 2131</strain>
    </source>
</reference>
<evidence type="ECO:0000313" key="3">
    <source>
        <dbReference type="Proteomes" id="UP000241362"/>
    </source>
</evidence>
<keyword evidence="1" id="KW-0472">Membrane</keyword>
<proteinExistence type="predicted"/>
<name>A0A2T4J7Q5_FUSBL</name>
<keyword evidence="3" id="KW-1185">Reference proteome</keyword>